<dbReference type="Gene3D" id="3.30.460.10">
    <property type="entry name" value="Beta Polymerase, domain 2"/>
    <property type="match status" value="1"/>
</dbReference>
<reference evidence="15" key="1">
    <citation type="submission" date="2020-02" db="EMBL/GenBank/DDBJ databases">
        <authorList>
            <person name="Meier V. D."/>
        </authorList>
    </citation>
    <scope>NUCLEOTIDE SEQUENCE</scope>
    <source>
        <strain evidence="15">AVDCRST_MAG81</strain>
    </source>
</reference>
<keyword evidence="7" id="KW-0479">Metal-binding</keyword>
<evidence type="ECO:0000256" key="7">
    <source>
        <dbReference type="ARBA" id="ARBA00022723"/>
    </source>
</evidence>
<dbReference type="GO" id="GO:0000166">
    <property type="term" value="F:nucleotide binding"/>
    <property type="evidence" value="ECO:0007669"/>
    <property type="project" value="UniProtKB-KW"/>
</dbReference>
<gene>
    <name evidence="15" type="ORF">AVDCRST_MAG81-2412</name>
</gene>
<evidence type="ECO:0000256" key="11">
    <source>
        <dbReference type="RuleBase" id="RU003953"/>
    </source>
</evidence>
<dbReference type="GO" id="GO:0000049">
    <property type="term" value="F:tRNA binding"/>
    <property type="evidence" value="ECO:0007669"/>
    <property type="project" value="UniProtKB-KW"/>
</dbReference>
<comment type="similarity">
    <text evidence="2 11">Belongs to the tRNA nucleotidyltransferase/poly(A) polymerase family.</text>
</comment>
<keyword evidence="3" id="KW-0820">tRNA-binding</keyword>
<dbReference type="GO" id="GO:0008033">
    <property type="term" value="P:tRNA processing"/>
    <property type="evidence" value="ECO:0007669"/>
    <property type="project" value="UniProtKB-KW"/>
</dbReference>
<evidence type="ECO:0000256" key="3">
    <source>
        <dbReference type="ARBA" id="ARBA00022555"/>
    </source>
</evidence>
<evidence type="ECO:0000256" key="2">
    <source>
        <dbReference type="ARBA" id="ARBA00007265"/>
    </source>
</evidence>
<dbReference type="CDD" id="cd05398">
    <property type="entry name" value="NT_ClassII-CCAase"/>
    <property type="match status" value="1"/>
</dbReference>
<evidence type="ECO:0000256" key="9">
    <source>
        <dbReference type="ARBA" id="ARBA00022842"/>
    </source>
</evidence>
<dbReference type="EC" id="2.7.7.72" evidence="15"/>
<dbReference type="GO" id="GO:0046872">
    <property type="term" value="F:metal ion binding"/>
    <property type="evidence" value="ECO:0007669"/>
    <property type="project" value="UniProtKB-KW"/>
</dbReference>
<keyword evidence="9" id="KW-0460">Magnesium</keyword>
<evidence type="ECO:0000256" key="4">
    <source>
        <dbReference type="ARBA" id="ARBA00022679"/>
    </source>
</evidence>
<keyword evidence="5" id="KW-0819">tRNA processing</keyword>
<evidence type="ECO:0000256" key="6">
    <source>
        <dbReference type="ARBA" id="ARBA00022695"/>
    </source>
</evidence>
<feature type="domain" description="CCA-adding enzyme C-terminal" evidence="14">
    <location>
        <begin position="279"/>
        <end position="422"/>
    </location>
</feature>
<dbReference type="SUPFAM" id="SSF81891">
    <property type="entry name" value="Poly A polymerase C-terminal region-like"/>
    <property type="match status" value="1"/>
</dbReference>
<evidence type="ECO:0000256" key="1">
    <source>
        <dbReference type="ARBA" id="ARBA00001946"/>
    </source>
</evidence>
<dbReference type="InterPro" id="IPR032810">
    <property type="entry name" value="CCA-adding_enz_C"/>
</dbReference>
<keyword evidence="10 11" id="KW-0694">RNA-binding</keyword>
<dbReference type="Gene3D" id="1.10.3090.10">
    <property type="entry name" value="cca-adding enzyme, domain 2"/>
    <property type="match status" value="1"/>
</dbReference>
<evidence type="ECO:0000259" key="14">
    <source>
        <dbReference type="Pfam" id="PF13735"/>
    </source>
</evidence>
<proteinExistence type="inferred from homology"/>
<dbReference type="Pfam" id="PF12627">
    <property type="entry name" value="PolyA_pol_RNAbd"/>
    <property type="match status" value="1"/>
</dbReference>
<protein>
    <submittedName>
        <fullName evidence="15">tRNA nucleotidyltransferase, CC-adding</fullName>
        <ecNumber evidence="15">2.7.7.72</ecNumber>
    </submittedName>
</protein>
<dbReference type="PANTHER" id="PTHR47545">
    <property type="entry name" value="MULTIFUNCTIONAL CCA PROTEIN"/>
    <property type="match status" value="1"/>
</dbReference>
<keyword evidence="6 15" id="KW-0548">Nucleotidyltransferase</keyword>
<evidence type="ECO:0000256" key="8">
    <source>
        <dbReference type="ARBA" id="ARBA00022741"/>
    </source>
</evidence>
<dbReference type="EMBL" id="CADCWO010000126">
    <property type="protein sequence ID" value="CAA9576398.1"/>
    <property type="molecule type" value="Genomic_DNA"/>
</dbReference>
<evidence type="ECO:0000313" key="15">
    <source>
        <dbReference type="EMBL" id="CAA9576398.1"/>
    </source>
</evidence>
<dbReference type="GO" id="GO:0004810">
    <property type="term" value="F:CCA tRNA nucleotidyltransferase activity"/>
    <property type="evidence" value="ECO:0007669"/>
    <property type="project" value="UniProtKB-EC"/>
</dbReference>
<organism evidence="15">
    <name type="scientific">uncultured Synechococcales cyanobacterium</name>
    <dbReference type="NCBI Taxonomy" id="1936017"/>
    <lineage>
        <taxon>Bacteria</taxon>
        <taxon>Bacillati</taxon>
        <taxon>Cyanobacteriota</taxon>
        <taxon>Cyanophyceae</taxon>
        <taxon>Synechococcales</taxon>
        <taxon>environmental samples</taxon>
    </lineage>
</organism>
<dbReference type="AlphaFoldDB" id="A0A6J4VI05"/>
<accession>A0A6J4VI05</accession>
<evidence type="ECO:0000256" key="5">
    <source>
        <dbReference type="ARBA" id="ARBA00022694"/>
    </source>
</evidence>
<evidence type="ECO:0000259" key="13">
    <source>
        <dbReference type="Pfam" id="PF12627"/>
    </source>
</evidence>
<feature type="domain" description="Poly A polymerase head" evidence="12">
    <location>
        <begin position="101"/>
        <end position="144"/>
    </location>
</feature>
<dbReference type="InterPro" id="IPR050124">
    <property type="entry name" value="tRNA_CCA-adding_enzyme"/>
</dbReference>
<dbReference type="InterPro" id="IPR032828">
    <property type="entry name" value="PolyA_RNA-bd"/>
</dbReference>
<keyword evidence="4 11" id="KW-0808">Transferase</keyword>
<evidence type="ECO:0000256" key="10">
    <source>
        <dbReference type="ARBA" id="ARBA00022884"/>
    </source>
</evidence>
<dbReference type="InterPro" id="IPR043519">
    <property type="entry name" value="NT_sf"/>
</dbReference>
<dbReference type="Pfam" id="PF01743">
    <property type="entry name" value="PolyA_pol"/>
    <property type="match status" value="2"/>
</dbReference>
<sequence length="429" mass="46927">MIQTKFFGISSIHLQFSPDTWPFSLEQLPQPSYVVGGWVRDTLRGHAASYLDLDFVLPASAVEIASAIACAYSAGFVLLDPERQIARVVFEQGTADFALQVGSSLTTDLQRRDFTVNAIAYNPHTQTITDPLQGCADLEQGVIRMISAENLAADPLRLLRAYRQAAQLHFRLEPTTQRTIRQLAPCLQQVAAERVRVELGYLLASEAGTVWLEAAWQDGLLDYWLPEASAAGIAQINEWDSVATLLLQTWPDLKIPLLSPVSQRSKSGDSNCPTLLATAKLTGLVSPNPAQAASNLLRLKYSRAEINLVTLLLQLLPQVQSIKALAVLSRREQYFLFQKAGPAFPVLAIMAISQGTPIQAIAPFIERYLTPNDAIAHPMPLISGKDLINKLHLRPGPQIGQLLSTLEIAQAEGNVSTPEEALALARELI</sequence>
<keyword evidence="8" id="KW-0547">Nucleotide-binding</keyword>
<dbReference type="Pfam" id="PF13735">
    <property type="entry name" value="tRNA_NucTran2_2"/>
    <property type="match status" value="1"/>
</dbReference>
<comment type="cofactor">
    <cofactor evidence="1">
        <name>Mg(2+)</name>
        <dbReference type="ChEBI" id="CHEBI:18420"/>
    </cofactor>
</comment>
<feature type="domain" description="tRNA nucleotidyltransferase/poly(A) polymerase RNA and SrmB- binding" evidence="13">
    <location>
        <begin position="170"/>
        <end position="230"/>
    </location>
</feature>
<dbReference type="InterPro" id="IPR002646">
    <property type="entry name" value="PolA_pol_head_dom"/>
</dbReference>
<name>A0A6J4VI05_9CYAN</name>
<feature type="domain" description="Poly A polymerase head" evidence="12">
    <location>
        <begin position="33"/>
        <end position="94"/>
    </location>
</feature>
<dbReference type="PANTHER" id="PTHR47545:SF2">
    <property type="entry name" value="CC-ADDING TRNA NUCLEOTIDYLTRANSFERASE"/>
    <property type="match status" value="1"/>
</dbReference>
<dbReference type="SUPFAM" id="SSF81301">
    <property type="entry name" value="Nucleotidyltransferase"/>
    <property type="match status" value="1"/>
</dbReference>
<evidence type="ECO:0000259" key="12">
    <source>
        <dbReference type="Pfam" id="PF01743"/>
    </source>
</evidence>